<evidence type="ECO:0000256" key="1">
    <source>
        <dbReference type="SAM" id="MobiDB-lite"/>
    </source>
</evidence>
<dbReference type="Proteomes" id="UP000036681">
    <property type="component" value="Unplaced"/>
</dbReference>
<name>A0A0M3HP84_ASCLU</name>
<organism evidence="2 3">
    <name type="scientific">Ascaris lumbricoides</name>
    <name type="common">Giant roundworm</name>
    <dbReference type="NCBI Taxonomy" id="6252"/>
    <lineage>
        <taxon>Eukaryota</taxon>
        <taxon>Metazoa</taxon>
        <taxon>Ecdysozoa</taxon>
        <taxon>Nematoda</taxon>
        <taxon>Chromadorea</taxon>
        <taxon>Rhabditida</taxon>
        <taxon>Spirurina</taxon>
        <taxon>Ascaridomorpha</taxon>
        <taxon>Ascaridoidea</taxon>
        <taxon>Ascarididae</taxon>
        <taxon>Ascaris</taxon>
    </lineage>
</organism>
<keyword evidence="2" id="KW-1185">Reference proteome</keyword>
<dbReference type="WBParaSite" id="ALUE_0000366001-mRNA-1">
    <property type="protein sequence ID" value="ALUE_0000366001-mRNA-1"/>
    <property type="gene ID" value="ALUE_0000366001"/>
</dbReference>
<evidence type="ECO:0000313" key="2">
    <source>
        <dbReference type="Proteomes" id="UP000036681"/>
    </source>
</evidence>
<protein>
    <submittedName>
        <fullName evidence="3">Uncharacterized protein</fullName>
    </submittedName>
</protein>
<dbReference type="AlphaFoldDB" id="A0A0M3HP84"/>
<feature type="region of interest" description="Disordered" evidence="1">
    <location>
        <begin position="188"/>
        <end position="208"/>
    </location>
</feature>
<reference evidence="3" key="1">
    <citation type="submission" date="2017-02" db="UniProtKB">
        <authorList>
            <consortium name="WormBaseParasite"/>
        </authorList>
    </citation>
    <scope>IDENTIFICATION</scope>
</reference>
<feature type="compositionally biased region" description="Polar residues" evidence="1">
    <location>
        <begin position="189"/>
        <end position="200"/>
    </location>
</feature>
<accession>A0A0M3HP84</accession>
<evidence type="ECO:0000313" key="3">
    <source>
        <dbReference type="WBParaSite" id="ALUE_0000366001-mRNA-1"/>
    </source>
</evidence>
<proteinExistence type="predicted"/>
<sequence>MSLLERINNPNGVDAAPGFVFSTSLLSVYGYRNEPPLKPKAYILHISRHLSIKLLIKLFLRAFMQVNLVGEQYVNTMAAHRHVSGKAKDASVEARLVTLRKLDSSECKSTLWVVVLEGLGGIGAREWQAAATHRNKRANAVAHLFAIPSRYPTLVSMRSLDDKRNRVERNAHNDRRRDAGLVVAALRTHGTQRTASTHSPASPHRDAL</sequence>